<keyword evidence="7" id="KW-1185">Reference proteome</keyword>
<dbReference type="PROSITE" id="PS51559">
    <property type="entry name" value="SAM_RMT2"/>
    <property type="match status" value="1"/>
</dbReference>
<evidence type="ECO:0000256" key="2">
    <source>
        <dbReference type="ARBA" id="ARBA00022679"/>
    </source>
</evidence>
<evidence type="ECO:0000256" key="4">
    <source>
        <dbReference type="SAM" id="MobiDB-lite"/>
    </source>
</evidence>
<dbReference type="PANTHER" id="PTHR32379:SF1">
    <property type="entry name" value="GUANIDINOACETATE N-METHYLTRANSFERASE"/>
    <property type="match status" value="1"/>
</dbReference>
<dbReference type="InterPro" id="IPR026480">
    <property type="entry name" value="RMT2_dom"/>
</dbReference>
<sequence>MQHDCETATVELLLEAGVRAELLLGALERRQGSRPSAEHQETAAAPAEDRVQYEGAEGGERLMDAEGKAVMMQWEEPLMEAHAHVVARSGSDVLNVGFGLGLVDEAIQRRHPRTHTIIEAHPGVHARMLRDGWHKRPGVRIVFGRWQEALAQLGRQFDGVFFDTYSEFYEDMRAFHEALPRLLRPGGVYSYFNGLAADNAFFHRVYCEVVKRELATLGFDTQFVALPSDAAVANEVWEGVRNRYWRLDTYMLPVCQLEDTVEQ</sequence>
<dbReference type="AlphaFoldDB" id="A0AAW1RAJ5"/>
<keyword evidence="1" id="KW-0489">Methyltransferase</keyword>
<feature type="domain" description="RMT2" evidence="5">
    <location>
        <begin position="39"/>
        <end position="263"/>
    </location>
</feature>
<accession>A0AAW1RAJ5</accession>
<dbReference type="PANTHER" id="PTHR32379">
    <property type="entry name" value="GUANIDINOACETATE N-METHYLTRANSFERASE"/>
    <property type="match status" value="1"/>
</dbReference>
<dbReference type="GO" id="GO:0005634">
    <property type="term" value="C:nucleus"/>
    <property type="evidence" value="ECO:0007669"/>
    <property type="project" value="TreeGrafter"/>
</dbReference>
<feature type="region of interest" description="Disordered" evidence="4">
    <location>
        <begin position="30"/>
        <end position="50"/>
    </location>
</feature>
<gene>
    <name evidence="6" type="ORF">WJX81_003470</name>
</gene>
<keyword evidence="3" id="KW-0949">S-adenosyl-L-methionine</keyword>
<dbReference type="Proteomes" id="UP001445335">
    <property type="component" value="Unassembled WGS sequence"/>
</dbReference>
<name>A0AAW1RAJ5_9CHLO</name>
<keyword evidence="2" id="KW-0808">Transferase</keyword>
<evidence type="ECO:0000313" key="6">
    <source>
        <dbReference type="EMBL" id="KAK9830600.1"/>
    </source>
</evidence>
<dbReference type="GO" id="GO:0032259">
    <property type="term" value="P:methylation"/>
    <property type="evidence" value="ECO:0007669"/>
    <property type="project" value="UniProtKB-KW"/>
</dbReference>
<evidence type="ECO:0000256" key="1">
    <source>
        <dbReference type="ARBA" id="ARBA00022603"/>
    </source>
</evidence>
<dbReference type="FunFam" id="3.40.50.150:FF:000135">
    <property type="entry name" value="Arginine N-methyltransferase 2"/>
    <property type="match status" value="1"/>
</dbReference>
<protein>
    <recommendedName>
        <fullName evidence="5">RMT2 domain-containing protein</fullName>
    </recommendedName>
</protein>
<dbReference type="InterPro" id="IPR051038">
    <property type="entry name" value="RMT2/GAMT_Mtase"/>
</dbReference>
<reference evidence="6 7" key="1">
    <citation type="journal article" date="2024" name="Nat. Commun.">
        <title>Phylogenomics reveals the evolutionary origins of lichenization in chlorophyte algae.</title>
        <authorList>
            <person name="Puginier C."/>
            <person name="Libourel C."/>
            <person name="Otte J."/>
            <person name="Skaloud P."/>
            <person name="Haon M."/>
            <person name="Grisel S."/>
            <person name="Petersen M."/>
            <person name="Berrin J.G."/>
            <person name="Delaux P.M."/>
            <person name="Dal Grande F."/>
            <person name="Keller J."/>
        </authorList>
    </citation>
    <scope>NUCLEOTIDE SEQUENCE [LARGE SCALE GENOMIC DNA]</scope>
    <source>
        <strain evidence="6 7">SAG 245.80</strain>
    </source>
</reference>
<dbReference type="GO" id="GO:0005737">
    <property type="term" value="C:cytoplasm"/>
    <property type="evidence" value="ECO:0007669"/>
    <property type="project" value="TreeGrafter"/>
</dbReference>
<comment type="caution">
    <text evidence="6">The sequence shown here is derived from an EMBL/GenBank/DDBJ whole genome shotgun (WGS) entry which is preliminary data.</text>
</comment>
<organism evidence="6 7">
    <name type="scientific">Elliptochloris bilobata</name>
    <dbReference type="NCBI Taxonomy" id="381761"/>
    <lineage>
        <taxon>Eukaryota</taxon>
        <taxon>Viridiplantae</taxon>
        <taxon>Chlorophyta</taxon>
        <taxon>core chlorophytes</taxon>
        <taxon>Trebouxiophyceae</taxon>
        <taxon>Trebouxiophyceae incertae sedis</taxon>
        <taxon>Elliptochloris clade</taxon>
        <taxon>Elliptochloris</taxon>
    </lineage>
</organism>
<proteinExistence type="predicted"/>
<dbReference type="SUPFAM" id="SSF53335">
    <property type="entry name" value="S-adenosyl-L-methionine-dependent methyltransferases"/>
    <property type="match status" value="1"/>
</dbReference>
<evidence type="ECO:0000259" key="5">
    <source>
        <dbReference type="PROSITE" id="PS51559"/>
    </source>
</evidence>
<dbReference type="Gene3D" id="3.40.50.150">
    <property type="entry name" value="Vaccinia Virus protein VP39"/>
    <property type="match status" value="1"/>
</dbReference>
<dbReference type="InterPro" id="IPR029063">
    <property type="entry name" value="SAM-dependent_MTases_sf"/>
</dbReference>
<dbReference type="GO" id="GO:0008757">
    <property type="term" value="F:S-adenosylmethionine-dependent methyltransferase activity"/>
    <property type="evidence" value="ECO:0007669"/>
    <property type="project" value="TreeGrafter"/>
</dbReference>
<dbReference type="CDD" id="cd02440">
    <property type="entry name" value="AdoMet_MTases"/>
    <property type="match status" value="1"/>
</dbReference>
<evidence type="ECO:0000313" key="7">
    <source>
        <dbReference type="Proteomes" id="UP001445335"/>
    </source>
</evidence>
<dbReference type="EMBL" id="JALJOU010000050">
    <property type="protein sequence ID" value="KAK9830600.1"/>
    <property type="molecule type" value="Genomic_DNA"/>
</dbReference>
<evidence type="ECO:0000256" key="3">
    <source>
        <dbReference type="ARBA" id="ARBA00022691"/>
    </source>
</evidence>